<evidence type="ECO:0000313" key="3">
    <source>
        <dbReference type="Proteomes" id="UP000184088"/>
    </source>
</evidence>
<dbReference type="AlphaFoldDB" id="A0A1M4XQE0"/>
<sequence length="204" mass="24234">LMLNIRHIVGAVLLFCNGLIKIINESKDFYELEKGVYELCQQVCNQIFIWALEQMDTRLMNERDRETREVIGFREKDAISTFGEFTYSRRRLYRNKKTGETRFLLDDLLGRPIRAKITPRLREIAVKLNTEMSFRRVAETLSQLFSNISTMTIWKIVKDLGETLKQESEEKRSTYFFKVRFGSFSPILNHYRNALISYKLFTYV</sequence>
<protein>
    <submittedName>
        <fullName evidence="2">Uncharacterized protein family (UPF0236)</fullName>
    </submittedName>
</protein>
<organism evidence="2 3">
    <name type="scientific">Caldanaerobius fijiensis DSM 17918</name>
    <dbReference type="NCBI Taxonomy" id="1121256"/>
    <lineage>
        <taxon>Bacteria</taxon>
        <taxon>Bacillati</taxon>
        <taxon>Bacillota</taxon>
        <taxon>Clostridia</taxon>
        <taxon>Thermoanaerobacterales</taxon>
        <taxon>Thermoanaerobacteraceae</taxon>
        <taxon>Caldanaerobius</taxon>
    </lineage>
</organism>
<accession>A0A1M4XQE0</accession>
<evidence type="ECO:0000256" key="1">
    <source>
        <dbReference type="ARBA" id="ARBA00006539"/>
    </source>
</evidence>
<feature type="non-terminal residue" evidence="2">
    <location>
        <position position="1"/>
    </location>
</feature>
<gene>
    <name evidence="2" type="ORF">SAMN02746089_01079</name>
</gene>
<dbReference type="Proteomes" id="UP000184088">
    <property type="component" value="Unassembled WGS sequence"/>
</dbReference>
<keyword evidence="3" id="KW-1185">Reference proteome</keyword>
<comment type="similarity">
    <text evidence="1">Belongs to the UPF0236 family.</text>
</comment>
<proteinExistence type="inferred from homology"/>
<name>A0A1M4XQE0_9THEO</name>
<dbReference type="EMBL" id="FQVH01000008">
    <property type="protein sequence ID" value="SHE95814.1"/>
    <property type="molecule type" value="Genomic_DNA"/>
</dbReference>
<evidence type="ECO:0000313" key="2">
    <source>
        <dbReference type="EMBL" id="SHE95814.1"/>
    </source>
</evidence>
<reference evidence="2 3" key="1">
    <citation type="submission" date="2016-11" db="EMBL/GenBank/DDBJ databases">
        <authorList>
            <person name="Jaros S."/>
            <person name="Januszkiewicz K."/>
            <person name="Wedrychowicz H."/>
        </authorList>
    </citation>
    <scope>NUCLEOTIDE SEQUENCE [LARGE SCALE GENOMIC DNA]</scope>
    <source>
        <strain evidence="2 3">DSM 17918</strain>
    </source>
</reference>
<dbReference type="Pfam" id="PF06782">
    <property type="entry name" value="UPF0236"/>
    <property type="match status" value="1"/>
</dbReference>
<dbReference type="InterPro" id="IPR009620">
    <property type="entry name" value="UPF0236"/>
</dbReference>
<dbReference type="STRING" id="1121256.SAMN02746089_01079"/>